<keyword evidence="5" id="KW-0949">S-adenosyl-L-methionine</keyword>
<comment type="catalytic activity">
    <reaction evidence="1">
        <text>guanosine(46) in tRNA + S-adenosyl-L-methionine = N(7)-methylguanosine(46) in tRNA + S-adenosyl-L-homocysteine</text>
        <dbReference type="Rhea" id="RHEA:42708"/>
        <dbReference type="Rhea" id="RHEA-COMP:10188"/>
        <dbReference type="Rhea" id="RHEA-COMP:10189"/>
        <dbReference type="ChEBI" id="CHEBI:57856"/>
        <dbReference type="ChEBI" id="CHEBI:59789"/>
        <dbReference type="ChEBI" id="CHEBI:74269"/>
        <dbReference type="ChEBI" id="CHEBI:74480"/>
        <dbReference type="EC" id="2.1.1.33"/>
    </reaction>
</comment>
<dbReference type="InterPro" id="IPR029063">
    <property type="entry name" value="SAM-dependent_MTases_sf"/>
</dbReference>
<dbReference type="PANTHER" id="PTHR23417:SF21">
    <property type="entry name" value="TRNA (GUANINE-N(7)-)-METHYLTRANSFERASE"/>
    <property type="match status" value="1"/>
</dbReference>
<dbReference type="SUPFAM" id="SSF53335">
    <property type="entry name" value="S-adenosyl-L-methionine-dependent methyltransferases"/>
    <property type="match status" value="1"/>
</dbReference>
<sequence>MGSYLCLHFSHSFSKLSTLHRTANSLLSKSSSFFQHHRCSYSDRVVSASIDARELRSTDLVALEYADLNLPYKDSGLVKRAEFWVKELALGNIHFMFANATVSFKQLVSTYPGPLVLVSILCPDPHFKKRHHKRRVVQKPLVDSIVKSLMHGGKVFVQSDVLEVALDLRNQFDAELDALQHIDTIDPSVPCNEEGWLLNNPMGIRTEREIHAEFEGAKIYRRMYQKRYDSGMEVNSFDRFTLREAYLSNSCPSSLQERKTRDGGAASTLSGAAMVSRLLVGSVAKLGLLSAATITTGEVAATSGWEGVGAVAYARDSWRGARPGITCTVVLGEEWA</sequence>
<keyword evidence="6" id="KW-0819">tRNA processing</keyword>
<dbReference type="Gene3D" id="3.40.50.150">
    <property type="entry name" value="Vaccinia Virus protein VP39"/>
    <property type="match status" value="1"/>
</dbReference>
<keyword evidence="4" id="KW-0808">Transferase</keyword>
<dbReference type="EC" id="2.1.1.33" evidence="2"/>
<evidence type="ECO:0000256" key="5">
    <source>
        <dbReference type="ARBA" id="ARBA00022691"/>
    </source>
</evidence>
<evidence type="ECO:0000256" key="1">
    <source>
        <dbReference type="ARBA" id="ARBA00000142"/>
    </source>
</evidence>
<dbReference type="PANTHER" id="PTHR23417">
    <property type="entry name" value="3-DEOXY-D-MANNO-OCTULOSONIC-ACID TRANSFERASE/TRNA GUANINE-N 7 - -METHYLTRANSFERASE"/>
    <property type="match status" value="1"/>
</dbReference>
<evidence type="ECO:0000313" key="7">
    <source>
        <dbReference type="EMBL" id="TXG66489.1"/>
    </source>
</evidence>
<reference evidence="8" key="1">
    <citation type="journal article" date="2019" name="Gigascience">
        <title>De novo genome assembly of the endangered Acer yangbiense, a plant species with extremely small populations endemic to Yunnan Province, China.</title>
        <authorList>
            <person name="Yang J."/>
            <person name="Wariss H.M."/>
            <person name="Tao L."/>
            <person name="Zhang R."/>
            <person name="Yun Q."/>
            <person name="Hollingsworth P."/>
            <person name="Dao Z."/>
            <person name="Luo G."/>
            <person name="Guo H."/>
            <person name="Ma Y."/>
            <person name="Sun W."/>
        </authorList>
    </citation>
    <scope>NUCLEOTIDE SEQUENCE [LARGE SCALE GENOMIC DNA]</scope>
    <source>
        <strain evidence="8">cv. Malutang</strain>
    </source>
</reference>
<dbReference type="OrthoDB" id="47276at2759"/>
<accession>A0A5C7ICB7</accession>
<dbReference type="EMBL" id="VAHF01000003">
    <property type="protein sequence ID" value="TXG66489.1"/>
    <property type="molecule type" value="Genomic_DNA"/>
</dbReference>
<keyword evidence="8" id="KW-1185">Reference proteome</keyword>
<dbReference type="GO" id="GO:0043527">
    <property type="term" value="C:tRNA methyltransferase complex"/>
    <property type="evidence" value="ECO:0007669"/>
    <property type="project" value="TreeGrafter"/>
</dbReference>
<dbReference type="PROSITE" id="PS51625">
    <property type="entry name" value="SAM_MT_TRMB"/>
    <property type="match status" value="1"/>
</dbReference>
<evidence type="ECO:0000256" key="2">
    <source>
        <dbReference type="ARBA" id="ARBA00011977"/>
    </source>
</evidence>
<gene>
    <name evidence="7" type="ORF">EZV62_007764</name>
</gene>
<dbReference type="Proteomes" id="UP000323000">
    <property type="component" value="Chromosome 3"/>
</dbReference>
<keyword evidence="3" id="KW-0489">Methyltransferase</keyword>
<proteinExistence type="predicted"/>
<evidence type="ECO:0000256" key="3">
    <source>
        <dbReference type="ARBA" id="ARBA00022603"/>
    </source>
</evidence>
<dbReference type="InterPro" id="IPR003358">
    <property type="entry name" value="tRNA_(Gua-N-7)_MeTrfase_Trmb"/>
</dbReference>
<dbReference type="Pfam" id="PF02390">
    <property type="entry name" value="Methyltransf_4"/>
    <property type="match status" value="1"/>
</dbReference>
<evidence type="ECO:0000256" key="4">
    <source>
        <dbReference type="ARBA" id="ARBA00022679"/>
    </source>
</evidence>
<evidence type="ECO:0000256" key="6">
    <source>
        <dbReference type="ARBA" id="ARBA00022694"/>
    </source>
</evidence>
<evidence type="ECO:0000313" key="8">
    <source>
        <dbReference type="Proteomes" id="UP000323000"/>
    </source>
</evidence>
<protein>
    <recommendedName>
        <fullName evidence="2">tRNA (guanine(46)-N(7))-methyltransferase</fullName>
        <ecNumber evidence="2">2.1.1.33</ecNumber>
    </recommendedName>
</protein>
<dbReference type="AlphaFoldDB" id="A0A5C7ICB7"/>
<comment type="caution">
    <text evidence="7">The sequence shown here is derived from an EMBL/GenBank/DDBJ whole genome shotgun (WGS) entry which is preliminary data.</text>
</comment>
<name>A0A5C7ICB7_9ROSI</name>
<organism evidence="7 8">
    <name type="scientific">Acer yangbiense</name>
    <dbReference type="NCBI Taxonomy" id="1000413"/>
    <lineage>
        <taxon>Eukaryota</taxon>
        <taxon>Viridiplantae</taxon>
        <taxon>Streptophyta</taxon>
        <taxon>Embryophyta</taxon>
        <taxon>Tracheophyta</taxon>
        <taxon>Spermatophyta</taxon>
        <taxon>Magnoliopsida</taxon>
        <taxon>eudicotyledons</taxon>
        <taxon>Gunneridae</taxon>
        <taxon>Pentapetalae</taxon>
        <taxon>rosids</taxon>
        <taxon>malvids</taxon>
        <taxon>Sapindales</taxon>
        <taxon>Sapindaceae</taxon>
        <taxon>Hippocastanoideae</taxon>
        <taxon>Acereae</taxon>
        <taxon>Acer</taxon>
    </lineage>
</organism>
<dbReference type="GO" id="GO:0008176">
    <property type="term" value="F:tRNA (guanine(46)-N7)-methyltransferase activity"/>
    <property type="evidence" value="ECO:0007669"/>
    <property type="project" value="UniProtKB-EC"/>
</dbReference>